<feature type="active site" description="Nucleophile; Schiff-base intermediate with DNA; for 5'-dRP lyase activity" evidence="9">
    <location>
        <position position="195"/>
    </location>
</feature>
<evidence type="ECO:0000256" key="4">
    <source>
        <dbReference type="ARBA" id="ARBA00022763"/>
    </source>
</evidence>
<keyword evidence="4 10" id="KW-0227">DNA damage</keyword>
<organism evidence="12 13">
    <name type="scientific">Stentor coeruleus</name>
    <dbReference type="NCBI Taxonomy" id="5963"/>
    <lineage>
        <taxon>Eukaryota</taxon>
        <taxon>Sar</taxon>
        <taxon>Alveolata</taxon>
        <taxon>Ciliophora</taxon>
        <taxon>Postciliodesmatophora</taxon>
        <taxon>Heterotrichea</taxon>
        <taxon>Heterotrichida</taxon>
        <taxon>Stentoridae</taxon>
        <taxon>Stentor</taxon>
    </lineage>
</organism>
<accession>A0A1R2CSQ7</accession>
<dbReference type="InterPro" id="IPR043519">
    <property type="entry name" value="NT_sf"/>
</dbReference>
<evidence type="ECO:0000313" key="12">
    <source>
        <dbReference type="EMBL" id="OMJ92003.1"/>
    </source>
</evidence>
<dbReference type="InterPro" id="IPR010996">
    <property type="entry name" value="HHH_MUS81"/>
</dbReference>
<dbReference type="PANTHER" id="PTHR11276:SF28">
    <property type="entry name" value="DNA POLYMERASE LAMBDA"/>
    <property type="match status" value="1"/>
</dbReference>
<dbReference type="GO" id="GO:0005634">
    <property type="term" value="C:nucleus"/>
    <property type="evidence" value="ECO:0007669"/>
    <property type="project" value="UniProtKB-SubCell"/>
</dbReference>
<dbReference type="InterPro" id="IPR028207">
    <property type="entry name" value="DNA_pol_B_palm_palm"/>
</dbReference>
<dbReference type="InterPro" id="IPR002054">
    <property type="entry name" value="DNA-dir_DNA_pol_X"/>
</dbReference>
<proteinExistence type="inferred from homology"/>
<comment type="cofactor">
    <cofactor evidence="1">
        <name>Mn(2+)</name>
        <dbReference type="ChEBI" id="CHEBI:29035"/>
    </cofactor>
</comment>
<dbReference type="Gene3D" id="3.30.460.10">
    <property type="entry name" value="Beta Polymerase, domain 2"/>
    <property type="match status" value="1"/>
</dbReference>
<dbReference type="InterPro" id="IPR001357">
    <property type="entry name" value="BRCT_dom"/>
</dbReference>
<keyword evidence="6 10" id="KW-0234">DNA repair</keyword>
<comment type="similarity">
    <text evidence="10">Belongs to the DNA polymerase type-X family.</text>
</comment>
<evidence type="ECO:0000256" key="8">
    <source>
        <dbReference type="ARBA" id="ARBA00049244"/>
    </source>
</evidence>
<dbReference type="InterPro" id="IPR022312">
    <property type="entry name" value="DNA_pol_X"/>
</dbReference>
<dbReference type="EC" id="2.7.7.7" evidence="10"/>
<dbReference type="GO" id="GO:0016829">
    <property type="term" value="F:lyase activity"/>
    <property type="evidence" value="ECO:0007669"/>
    <property type="project" value="UniProtKB-KW"/>
</dbReference>
<evidence type="ECO:0000256" key="3">
    <source>
        <dbReference type="ARBA" id="ARBA00022705"/>
    </source>
</evidence>
<evidence type="ECO:0000259" key="11">
    <source>
        <dbReference type="PROSITE" id="PS50172"/>
    </source>
</evidence>
<dbReference type="Gene3D" id="1.10.150.110">
    <property type="entry name" value="DNA polymerase beta, N-terminal domain-like"/>
    <property type="match status" value="1"/>
</dbReference>
<evidence type="ECO:0000256" key="9">
    <source>
        <dbReference type="PIRSR" id="PIRSR622312-50"/>
    </source>
</evidence>
<dbReference type="SUPFAM" id="SSF52113">
    <property type="entry name" value="BRCT domain"/>
    <property type="match status" value="1"/>
</dbReference>
<keyword evidence="7" id="KW-0456">Lyase</keyword>
<sequence>MDFCKGVNIAIVCKVFGFTGASAEVIKIKFEKYGGRAEIYSDKTNLNQISHIIVPSKITENALEKILNKKLSDLKCYIVNEEWAYNTIIKKQVQNPSFYIWSETPSQAQKRKPQTICQVEKLPKLNLNFQSTQNLNYHLTKEIEKLKNLYEVLGDKGRSITYSNIIRSLRLLPFKVENTKQLEGMENFGKKTLNKIKEILEKGTLERLKSFRQNERLQVMESLTQVHGVGNDLAYFLYKKGILTISSLQNYAIINPGEFTKTQLIGIELHNEFSSKISRDEVENISQTIKSQVFAYDKEAFFEICGSYRRGRELCGDVDIVIGTNDTDLLYKVVENCSIITHVLSLSGHKFIGVGKIQDLHRRIDIYCVKPNEFWFAVQLIIIDFYD</sequence>
<keyword evidence="10" id="KW-0539">Nucleus</keyword>
<dbReference type="GO" id="GO:0046872">
    <property type="term" value="F:metal ion binding"/>
    <property type="evidence" value="ECO:0007669"/>
    <property type="project" value="UniProtKB-UniRule"/>
</dbReference>
<dbReference type="InterPro" id="IPR027421">
    <property type="entry name" value="DNA_pol_lamdba_lyase_dom_sf"/>
</dbReference>
<dbReference type="InterPro" id="IPR002008">
    <property type="entry name" value="DNA_pol_X_beta-like"/>
</dbReference>
<comment type="function">
    <text evidence="10">DNA polymerase that functions in several pathways of DNA repair. Involved in base excision repair (BER) responsible for repair of lesions that give rise to abasic (AP) sites in DNA. Also contributes to DNA double-strand break repair by non-homologous end joining and homologous recombination. Has both template-dependent and template-independent (terminal transferase) DNA polymerase activities. Has also a 5'-deoxyribose-5-phosphate lyase (dRP lyase) activity.</text>
</comment>
<comment type="subcellular location">
    <subcellularLocation>
        <location evidence="10">Nucleus</location>
    </subcellularLocation>
</comment>
<dbReference type="EMBL" id="MPUH01000070">
    <property type="protein sequence ID" value="OMJ92003.1"/>
    <property type="molecule type" value="Genomic_DNA"/>
</dbReference>
<comment type="caution">
    <text evidence="12">The sequence shown here is derived from an EMBL/GenBank/DDBJ whole genome shotgun (WGS) entry which is preliminary data.</text>
</comment>
<dbReference type="SUPFAM" id="SSF81301">
    <property type="entry name" value="Nucleotidyltransferase"/>
    <property type="match status" value="1"/>
</dbReference>
<dbReference type="Pfam" id="PF14792">
    <property type="entry name" value="DNA_pol_B_palm"/>
    <property type="match status" value="1"/>
</dbReference>
<dbReference type="SMART" id="SM00483">
    <property type="entry name" value="POLXc"/>
    <property type="match status" value="1"/>
</dbReference>
<dbReference type="OrthoDB" id="424374at2759"/>
<dbReference type="InterPro" id="IPR036420">
    <property type="entry name" value="BRCT_dom_sf"/>
</dbReference>
<dbReference type="PROSITE" id="PS50172">
    <property type="entry name" value="BRCT"/>
    <property type="match status" value="1"/>
</dbReference>
<keyword evidence="10" id="KW-0808">Transferase</keyword>
<dbReference type="Proteomes" id="UP000187209">
    <property type="component" value="Unassembled WGS sequence"/>
</dbReference>
<evidence type="ECO:0000313" key="13">
    <source>
        <dbReference type="Proteomes" id="UP000187209"/>
    </source>
</evidence>
<gene>
    <name evidence="12" type="ORF">SteCoe_5320</name>
</gene>
<keyword evidence="5 10" id="KW-0239">DNA-directed DNA polymerase</keyword>
<evidence type="ECO:0000256" key="6">
    <source>
        <dbReference type="ARBA" id="ARBA00023204"/>
    </source>
</evidence>
<dbReference type="PANTHER" id="PTHR11276">
    <property type="entry name" value="DNA POLYMERASE TYPE-X FAMILY MEMBER"/>
    <property type="match status" value="1"/>
</dbReference>
<dbReference type="PRINTS" id="PR00870">
    <property type="entry name" value="DNAPOLXBETA"/>
</dbReference>
<evidence type="ECO:0000256" key="10">
    <source>
        <dbReference type="RuleBase" id="RU366014"/>
    </source>
</evidence>
<keyword evidence="13" id="KW-1185">Reference proteome</keyword>
<evidence type="ECO:0000256" key="7">
    <source>
        <dbReference type="ARBA" id="ARBA00023239"/>
    </source>
</evidence>
<dbReference type="Pfam" id="PF14716">
    <property type="entry name" value="HHH_8"/>
    <property type="match status" value="1"/>
</dbReference>
<comment type="catalytic activity">
    <reaction evidence="8 10">
        <text>DNA(n) + a 2'-deoxyribonucleoside 5'-triphosphate = DNA(n+1) + diphosphate</text>
        <dbReference type="Rhea" id="RHEA:22508"/>
        <dbReference type="Rhea" id="RHEA-COMP:17339"/>
        <dbReference type="Rhea" id="RHEA-COMP:17340"/>
        <dbReference type="ChEBI" id="CHEBI:33019"/>
        <dbReference type="ChEBI" id="CHEBI:61560"/>
        <dbReference type="ChEBI" id="CHEBI:173112"/>
        <dbReference type="EC" id="2.7.7.7"/>
    </reaction>
</comment>
<evidence type="ECO:0000256" key="2">
    <source>
        <dbReference type="ARBA" id="ARBA00022634"/>
    </source>
</evidence>
<dbReference type="Gene3D" id="3.40.50.10190">
    <property type="entry name" value="BRCT domain"/>
    <property type="match status" value="1"/>
</dbReference>
<evidence type="ECO:0000256" key="5">
    <source>
        <dbReference type="ARBA" id="ARBA00022932"/>
    </source>
</evidence>
<dbReference type="Gene3D" id="1.10.150.20">
    <property type="entry name" value="5' to 3' exonuclease, C-terminal subdomain"/>
    <property type="match status" value="1"/>
</dbReference>
<dbReference type="AlphaFoldDB" id="A0A1R2CSQ7"/>
<protein>
    <recommendedName>
        <fullName evidence="10">DNA polymerase</fullName>
        <ecNumber evidence="10">2.7.7.7</ecNumber>
    </recommendedName>
</protein>
<reference evidence="12 13" key="1">
    <citation type="submission" date="2016-11" db="EMBL/GenBank/DDBJ databases">
        <title>The macronuclear genome of Stentor coeruleus: a giant cell with tiny introns.</title>
        <authorList>
            <person name="Slabodnick M."/>
            <person name="Ruby J.G."/>
            <person name="Reiff S.B."/>
            <person name="Swart E.C."/>
            <person name="Gosai S."/>
            <person name="Prabakaran S."/>
            <person name="Witkowska E."/>
            <person name="Larue G.E."/>
            <person name="Fisher S."/>
            <person name="Freeman R.M."/>
            <person name="Gunawardena J."/>
            <person name="Chu W."/>
            <person name="Stover N.A."/>
            <person name="Gregory B.D."/>
            <person name="Nowacki M."/>
            <person name="Derisi J."/>
            <person name="Roy S.W."/>
            <person name="Marshall W.F."/>
            <person name="Sood P."/>
        </authorList>
    </citation>
    <scope>NUCLEOTIDE SEQUENCE [LARGE SCALE GENOMIC DNA]</scope>
    <source>
        <strain evidence="12">WM001</strain>
    </source>
</reference>
<name>A0A1R2CSQ7_9CILI</name>
<dbReference type="SUPFAM" id="SSF47802">
    <property type="entry name" value="DNA polymerase beta, N-terminal domain-like"/>
    <property type="match status" value="1"/>
</dbReference>
<dbReference type="SUPFAM" id="SSF81585">
    <property type="entry name" value="PsbU/PolX domain-like"/>
    <property type="match status" value="1"/>
</dbReference>
<keyword evidence="10" id="KW-0548">Nucleotidyltransferase</keyword>
<feature type="domain" description="BRCT" evidence="11">
    <location>
        <begin position="1"/>
        <end position="101"/>
    </location>
</feature>
<dbReference type="GO" id="GO:0003887">
    <property type="term" value="F:DNA-directed DNA polymerase activity"/>
    <property type="evidence" value="ECO:0007669"/>
    <property type="project" value="UniProtKB-UniRule"/>
</dbReference>
<dbReference type="GO" id="GO:0006303">
    <property type="term" value="P:double-strand break repair via nonhomologous end joining"/>
    <property type="evidence" value="ECO:0007669"/>
    <property type="project" value="TreeGrafter"/>
</dbReference>
<evidence type="ECO:0000256" key="1">
    <source>
        <dbReference type="ARBA" id="ARBA00001936"/>
    </source>
</evidence>
<keyword evidence="3" id="KW-0235">DNA replication</keyword>
<dbReference type="GO" id="GO:0003677">
    <property type="term" value="F:DNA binding"/>
    <property type="evidence" value="ECO:0007669"/>
    <property type="project" value="UniProtKB-UniRule"/>
</dbReference>
<keyword evidence="2" id="KW-0237">DNA synthesis</keyword>